<dbReference type="PRINTS" id="PR00421">
    <property type="entry name" value="THIOREDOXIN"/>
</dbReference>
<keyword evidence="4" id="KW-1015">Disulfide bond</keyword>
<dbReference type="STRING" id="448386.A0A2V3IPT6"/>
<name>A0A2V3IPT6_9FLOR</name>
<dbReference type="CDD" id="cd02947">
    <property type="entry name" value="TRX_family"/>
    <property type="match status" value="1"/>
</dbReference>
<dbReference type="PROSITE" id="PS00194">
    <property type="entry name" value="THIOREDOXIN_1"/>
    <property type="match status" value="1"/>
</dbReference>
<evidence type="ECO:0000313" key="7">
    <source>
        <dbReference type="EMBL" id="PXF44073.1"/>
    </source>
</evidence>
<dbReference type="OrthoDB" id="2121326at2759"/>
<dbReference type="Proteomes" id="UP000247409">
    <property type="component" value="Unassembled WGS sequence"/>
</dbReference>
<evidence type="ECO:0000256" key="4">
    <source>
        <dbReference type="ARBA" id="ARBA00023157"/>
    </source>
</evidence>
<dbReference type="EMBL" id="NBIV01000102">
    <property type="protein sequence ID" value="PXF44073.1"/>
    <property type="molecule type" value="Genomic_DNA"/>
</dbReference>
<keyword evidence="8" id="KW-1185">Reference proteome</keyword>
<dbReference type="PROSITE" id="PS51352">
    <property type="entry name" value="THIOREDOXIN_2"/>
    <property type="match status" value="1"/>
</dbReference>
<organism evidence="7 8">
    <name type="scientific">Gracilariopsis chorda</name>
    <dbReference type="NCBI Taxonomy" id="448386"/>
    <lineage>
        <taxon>Eukaryota</taxon>
        <taxon>Rhodophyta</taxon>
        <taxon>Florideophyceae</taxon>
        <taxon>Rhodymeniophycidae</taxon>
        <taxon>Gracilariales</taxon>
        <taxon>Gracilariaceae</taxon>
        <taxon>Gracilariopsis</taxon>
    </lineage>
</organism>
<keyword evidence="5" id="KW-0676">Redox-active center</keyword>
<dbReference type="PANTHER" id="PTHR45663:SF22">
    <property type="entry name" value="THIOREDOXIN X, CHLOROPLASTIC"/>
    <property type="match status" value="1"/>
</dbReference>
<evidence type="ECO:0000256" key="1">
    <source>
        <dbReference type="ARBA" id="ARBA00003318"/>
    </source>
</evidence>
<keyword evidence="3" id="KW-0249">Electron transport</keyword>
<dbReference type="GO" id="GO:0015035">
    <property type="term" value="F:protein-disulfide reductase activity"/>
    <property type="evidence" value="ECO:0007669"/>
    <property type="project" value="TreeGrafter"/>
</dbReference>
<dbReference type="PANTHER" id="PTHR45663">
    <property type="entry name" value="GEO12009P1"/>
    <property type="match status" value="1"/>
</dbReference>
<evidence type="ECO:0000256" key="5">
    <source>
        <dbReference type="ARBA" id="ARBA00023284"/>
    </source>
</evidence>
<keyword evidence="2" id="KW-0813">Transport</keyword>
<comment type="caution">
    <text evidence="7">The sequence shown here is derived from an EMBL/GenBank/DDBJ whole genome shotgun (WGS) entry which is preliminary data.</text>
</comment>
<dbReference type="AlphaFoldDB" id="A0A2V3IPT6"/>
<dbReference type="InterPro" id="IPR013766">
    <property type="entry name" value="Thioredoxin_domain"/>
</dbReference>
<protein>
    <submittedName>
        <fullName evidence="7">Thioredoxin X, chloroplastic</fullName>
    </submittedName>
</protein>
<dbReference type="Gene3D" id="3.40.30.10">
    <property type="entry name" value="Glutaredoxin"/>
    <property type="match status" value="1"/>
</dbReference>
<dbReference type="Pfam" id="PF00085">
    <property type="entry name" value="Thioredoxin"/>
    <property type="match status" value="1"/>
</dbReference>
<comment type="function">
    <text evidence="1">Participates in various redox reactions through the reversible oxidation of its active center dithiol to a disulfide and catalyzes dithiol-disulfide exchange reactions.</text>
</comment>
<evidence type="ECO:0000313" key="8">
    <source>
        <dbReference type="Proteomes" id="UP000247409"/>
    </source>
</evidence>
<feature type="domain" description="Thioredoxin" evidence="6">
    <location>
        <begin position="49"/>
        <end position="163"/>
    </location>
</feature>
<evidence type="ECO:0000256" key="3">
    <source>
        <dbReference type="ARBA" id="ARBA00022982"/>
    </source>
</evidence>
<proteinExistence type="predicted"/>
<sequence length="164" mass="18244">MSSTPAFLAPLTLAPRSAAFRTNAIARPALVGRHRRARNAVLHQQRLTIRAAEPAVPVEVIDETFENEVLKTSETLPVLVDFYAEWCGPCKLVAPLMDWAAAEFDGQLKVVKIDTEKNERFVNDYTIRGLPTFAVFKNGTAYGLREGAMGKAELERYITEYMAA</sequence>
<dbReference type="SUPFAM" id="SSF52833">
    <property type="entry name" value="Thioredoxin-like"/>
    <property type="match status" value="1"/>
</dbReference>
<reference evidence="7 8" key="1">
    <citation type="journal article" date="2018" name="Mol. Biol. Evol.">
        <title>Analysis of the draft genome of the red seaweed Gracilariopsis chorda provides insights into genome size evolution in Rhodophyta.</title>
        <authorList>
            <person name="Lee J."/>
            <person name="Yang E.C."/>
            <person name="Graf L."/>
            <person name="Yang J.H."/>
            <person name="Qiu H."/>
            <person name="Zel Zion U."/>
            <person name="Chan C.X."/>
            <person name="Stephens T.G."/>
            <person name="Weber A.P.M."/>
            <person name="Boo G.H."/>
            <person name="Boo S.M."/>
            <person name="Kim K.M."/>
            <person name="Shin Y."/>
            <person name="Jung M."/>
            <person name="Lee S.J."/>
            <person name="Yim H.S."/>
            <person name="Lee J.H."/>
            <person name="Bhattacharya D."/>
            <person name="Yoon H.S."/>
        </authorList>
    </citation>
    <scope>NUCLEOTIDE SEQUENCE [LARGE SCALE GENOMIC DNA]</scope>
    <source>
        <strain evidence="7 8">SKKU-2015</strain>
        <tissue evidence="7">Whole body</tissue>
    </source>
</reference>
<evidence type="ECO:0000256" key="2">
    <source>
        <dbReference type="ARBA" id="ARBA00022448"/>
    </source>
</evidence>
<dbReference type="InterPro" id="IPR036249">
    <property type="entry name" value="Thioredoxin-like_sf"/>
</dbReference>
<dbReference type="FunFam" id="3.40.30.10:FF:000001">
    <property type="entry name" value="Thioredoxin"/>
    <property type="match status" value="1"/>
</dbReference>
<dbReference type="GO" id="GO:0005737">
    <property type="term" value="C:cytoplasm"/>
    <property type="evidence" value="ECO:0007669"/>
    <property type="project" value="TreeGrafter"/>
</dbReference>
<gene>
    <name evidence="7" type="ORF">BWQ96_06154</name>
</gene>
<dbReference type="InterPro" id="IPR017937">
    <property type="entry name" value="Thioredoxin_CS"/>
</dbReference>
<accession>A0A2V3IPT6</accession>
<evidence type="ECO:0000259" key="6">
    <source>
        <dbReference type="PROSITE" id="PS51352"/>
    </source>
</evidence>